<evidence type="ECO:0000256" key="5">
    <source>
        <dbReference type="ARBA" id="ARBA00023140"/>
    </source>
</evidence>
<dbReference type="CDD" id="cd05353">
    <property type="entry name" value="hydroxyacyl-CoA-like_DH_SDR_c-like"/>
    <property type="match status" value="1"/>
</dbReference>
<feature type="domain" description="Ketoreductase" evidence="6">
    <location>
        <begin position="497"/>
        <end position="689"/>
    </location>
</feature>
<dbReference type="Gene3D" id="3.40.47.10">
    <property type="match status" value="2"/>
</dbReference>
<dbReference type="InterPro" id="IPR003033">
    <property type="entry name" value="SCP2_sterol-bd_dom"/>
</dbReference>
<dbReference type="InterPro" id="IPR057326">
    <property type="entry name" value="KR_dom"/>
</dbReference>
<evidence type="ECO:0000256" key="1">
    <source>
        <dbReference type="ARBA" id="ARBA00004275"/>
    </source>
</evidence>
<keyword evidence="5" id="KW-0576">Peroxisome</keyword>
<dbReference type="InterPro" id="IPR012340">
    <property type="entry name" value="NA-bd_OB-fold"/>
</dbReference>
<dbReference type="eggNOG" id="COG3425">
    <property type="taxonomic scope" value="Bacteria"/>
</dbReference>
<dbReference type="Pfam" id="PF08541">
    <property type="entry name" value="ACP_syn_III_C"/>
    <property type="match status" value="1"/>
</dbReference>
<dbReference type="eggNOG" id="COG1028">
    <property type="taxonomic scope" value="Bacteria"/>
</dbReference>
<dbReference type="Pfam" id="PF12172">
    <property type="entry name" value="zf-ChsH2"/>
    <property type="match status" value="1"/>
</dbReference>
<dbReference type="SUPFAM" id="SSF50249">
    <property type="entry name" value="Nucleic acid-binding proteins"/>
    <property type="match status" value="1"/>
</dbReference>
<dbReference type="Proteomes" id="UP000008561">
    <property type="component" value="Chromosome"/>
</dbReference>
<name>A8ZZV4_DESOH</name>
<dbReference type="Pfam" id="PF01796">
    <property type="entry name" value="OB_ChsH2_C"/>
    <property type="match status" value="1"/>
</dbReference>
<dbReference type="InterPro" id="IPR002878">
    <property type="entry name" value="ChsH2_C"/>
</dbReference>
<dbReference type="InterPro" id="IPR036291">
    <property type="entry name" value="NAD(P)-bd_dom_sf"/>
</dbReference>
<dbReference type="PANTHER" id="PTHR45024">
    <property type="entry name" value="DEHYDROGENASES, SHORT CHAIN"/>
    <property type="match status" value="1"/>
</dbReference>
<dbReference type="PANTHER" id="PTHR45024:SF2">
    <property type="entry name" value="SCP2 DOMAIN-CONTAINING PROTEIN"/>
    <property type="match status" value="1"/>
</dbReference>
<dbReference type="KEGG" id="dol:Dole_1550"/>
<dbReference type="GO" id="GO:0005737">
    <property type="term" value="C:cytoplasm"/>
    <property type="evidence" value="ECO:0007669"/>
    <property type="project" value="UniProtKB-ARBA"/>
</dbReference>
<dbReference type="PRINTS" id="PR00080">
    <property type="entry name" value="SDRFAMILY"/>
</dbReference>
<protein>
    <submittedName>
        <fullName evidence="7">Short-chain dehydrogenase/reductase SDR</fullName>
    </submittedName>
</protein>
<keyword evidence="8" id="KW-1185">Reference proteome</keyword>
<dbReference type="PRINTS" id="PR00081">
    <property type="entry name" value="GDHRDH"/>
</dbReference>
<evidence type="ECO:0000256" key="3">
    <source>
        <dbReference type="ARBA" id="ARBA00022679"/>
    </source>
</evidence>
<dbReference type="InterPro" id="IPR022002">
    <property type="entry name" value="ChsH2_Znr"/>
</dbReference>
<dbReference type="InterPro" id="IPR016039">
    <property type="entry name" value="Thiolase-like"/>
</dbReference>
<dbReference type="eggNOG" id="COG3255">
    <property type="taxonomic scope" value="Bacteria"/>
</dbReference>
<dbReference type="Gene3D" id="3.30.1050.10">
    <property type="entry name" value="SCP2 sterol-binding domain"/>
    <property type="match status" value="1"/>
</dbReference>
<dbReference type="SUPFAM" id="SSF53901">
    <property type="entry name" value="Thiolase-like"/>
    <property type="match status" value="2"/>
</dbReference>
<dbReference type="SUPFAM" id="SSF55718">
    <property type="entry name" value="SCP-like"/>
    <property type="match status" value="1"/>
</dbReference>
<dbReference type="OrthoDB" id="9802564at2"/>
<comment type="subcellular location">
    <subcellularLocation>
        <location evidence="1">Peroxisome</location>
    </subcellularLocation>
</comment>
<dbReference type="eggNOG" id="COG1545">
    <property type="taxonomic scope" value="Bacteria"/>
</dbReference>
<dbReference type="AlphaFoldDB" id="A8ZZV4"/>
<evidence type="ECO:0000313" key="7">
    <source>
        <dbReference type="EMBL" id="ABW67354.1"/>
    </source>
</evidence>
<organism evidence="7 8">
    <name type="scientific">Desulfosudis oleivorans (strain DSM 6200 / JCM 39069 / Hxd3)</name>
    <name type="common">Desulfococcus oleovorans</name>
    <dbReference type="NCBI Taxonomy" id="96561"/>
    <lineage>
        <taxon>Bacteria</taxon>
        <taxon>Pseudomonadati</taxon>
        <taxon>Thermodesulfobacteriota</taxon>
        <taxon>Desulfobacteria</taxon>
        <taxon>Desulfobacterales</taxon>
        <taxon>Desulfosudaceae</taxon>
        <taxon>Desulfosudis</taxon>
    </lineage>
</organism>
<comment type="similarity">
    <text evidence="2">Belongs to the short-chain dehydrogenases/reductases (SDR) family.</text>
</comment>
<dbReference type="GO" id="GO:0016746">
    <property type="term" value="F:acyltransferase activity"/>
    <property type="evidence" value="ECO:0007669"/>
    <property type="project" value="InterPro"/>
</dbReference>
<dbReference type="SUPFAM" id="SSF51735">
    <property type="entry name" value="NAD(P)-binding Rossmann-fold domains"/>
    <property type="match status" value="1"/>
</dbReference>
<dbReference type="Pfam" id="PF00106">
    <property type="entry name" value="adh_short"/>
    <property type="match status" value="1"/>
</dbReference>
<dbReference type="InterPro" id="IPR002347">
    <property type="entry name" value="SDR_fam"/>
</dbReference>
<proteinExistence type="inferred from homology"/>
<reference evidence="7 8" key="1">
    <citation type="submission" date="2007-10" db="EMBL/GenBank/DDBJ databases">
        <title>Complete sequence of Desulfococcus oleovorans Hxd3.</title>
        <authorList>
            <consortium name="US DOE Joint Genome Institute"/>
            <person name="Copeland A."/>
            <person name="Lucas S."/>
            <person name="Lapidus A."/>
            <person name="Barry K."/>
            <person name="Glavina del Rio T."/>
            <person name="Dalin E."/>
            <person name="Tice H."/>
            <person name="Pitluck S."/>
            <person name="Kiss H."/>
            <person name="Brettin T."/>
            <person name="Bruce D."/>
            <person name="Detter J.C."/>
            <person name="Han C."/>
            <person name="Schmutz J."/>
            <person name="Larimer F."/>
            <person name="Land M."/>
            <person name="Hauser L."/>
            <person name="Kyrpides N."/>
            <person name="Kim E."/>
            <person name="Wawrik B."/>
            <person name="Richardson P."/>
        </authorList>
    </citation>
    <scope>NUCLEOTIDE SEQUENCE [LARGE SCALE GENOMIC DNA]</scope>
    <source>
        <strain evidence="8">DSM 6200 / JCM 39069 / Hxd3</strain>
    </source>
</reference>
<evidence type="ECO:0000313" key="8">
    <source>
        <dbReference type="Proteomes" id="UP000008561"/>
    </source>
</evidence>
<dbReference type="InterPro" id="IPR051687">
    <property type="entry name" value="Peroxisomal_Beta-Oxidation"/>
</dbReference>
<evidence type="ECO:0000256" key="4">
    <source>
        <dbReference type="ARBA" id="ARBA00023002"/>
    </source>
</evidence>
<sequence length="913" mass="99102">MIGITSYGAFVPRYRLSRSSIFQTMGWFAPAIMMVAQGERSMCNWDEDPITMAVGAGRDCLTEYDKQQIDGLYLASTSLPFMDRQNAGIVSTALNLSEHIATADFTSSQRAGTSALIHAVESVKSKEKNNVMVIGTDARETKPAYFYEMWYGDGAASVTIGSKDVIAEYKGSFSLTRDFVDHYKGKGRRFDYFWEERWVRDEGFSKIIPEAVNGLFEKIGMTGDKVDKFVFPCFFAKDRKKIAKLCGIDPSRVTDPLHEVCGDTGAAHALLMLAAALDDAKPGEIIVVAGFGQGCDALCFKVTKNIATLAPRDGAHGTLENKLSIDNYAKFLVFRQLIEPDMGIRAEAPLQTALTALYRNRKMLLGLVGGKCRECGTPQFPKSKVCVNPHCEAMHSQDDYEFAGQPARVKTFTGDMLSVSVDPPNIYGMVQFDNGGRMMADFTDCSIDDVKVGLPVEMVFRRRVVDPERKFSSYFWKAKPIAGAAVDEVDKLTMDGRVAVITGAGGGLGRAYALEFARRGAKVVVNDLGGSRDGSGKGSKSPAEVVVKEIQDLGGEAIANYDNVATAKGGENIIKAAVKAFGTVDIVVNNAGILRDKSFLKMEPENWDAVLAVHLTGAYNVTRPAFAIMKEKGFGRIIMTTSAAGLYGNFGQTNYSSAKMALVGFMNTLKLEGGKYNIKVNTVAPLAASRLTEDIMPPEIFEKMKPEYVVPLVTYLASEECEPTGNIFNAGMGYYNRAAIMTGNTVQIGDNDKLPTPEDIHKNWDAINSLEGAKELSDLNTAMMDLLSGPQASGGAEKAQPAGDAGDVTPQVVFDMMPGVFKPEAAAGVNVVFQYSISGPTGGDWNVTVKDQKCQVKKGTAKKPTCTIKMADDNFVKMVTGKLNPMKAYSSGDLKIEGDIMKSQLIEKLFTLK</sequence>
<keyword evidence="3" id="KW-0808">Transferase</keyword>
<dbReference type="InterPro" id="IPR036527">
    <property type="entry name" value="SCP2_sterol-bd_dom_sf"/>
</dbReference>
<dbReference type="InterPro" id="IPR013747">
    <property type="entry name" value="ACP_syn_III_C"/>
</dbReference>
<gene>
    <name evidence="7" type="ordered locus">Dole_1550</name>
</gene>
<dbReference type="HOGENOM" id="CLU_014654_0_0_7"/>
<dbReference type="STRING" id="96561.Dole_1550"/>
<dbReference type="SMART" id="SM00822">
    <property type="entry name" value="PKS_KR"/>
    <property type="match status" value="1"/>
</dbReference>
<dbReference type="GO" id="GO:0016491">
    <property type="term" value="F:oxidoreductase activity"/>
    <property type="evidence" value="ECO:0007669"/>
    <property type="project" value="UniProtKB-KW"/>
</dbReference>
<dbReference type="Pfam" id="PF02036">
    <property type="entry name" value="SCP2"/>
    <property type="match status" value="1"/>
</dbReference>
<accession>A8ZZV4</accession>
<dbReference type="Gene3D" id="3.40.50.720">
    <property type="entry name" value="NAD(P)-binding Rossmann-like Domain"/>
    <property type="match status" value="1"/>
</dbReference>
<dbReference type="RefSeq" id="WP_012174970.1">
    <property type="nucleotide sequence ID" value="NC_009943.1"/>
</dbReference>
<evidence type="ECO:0000259" key="6">
    <source>
        <dbReference type="SMART" id="SM00822"/>
    </source>
</evidence>
<keyword evidence="4" id="KW-0560">Oxidoreductase</keyword>
<evidence type="ECO:0000256" key="2">
    <source>
        <dbReference type="ARBA" id="ARBA00006484"/>
    </source>
</evidence>
<dbReference type="EMBL" id="CP000859">
    <property type="protein sequence ID" value="ABW67354.1"/>
    <property type="molecule type" value="Genomic_DNA"/>
</dbReference>